<accession>A0A1I5GWE7</accession>
<sequence>MPYPIEDKLVIAVSSSALFNLEQPDRIFKDEGQEAYKAYQEAHLDEPLSEGYAFSFIQKFLQINEKNSKEKPAEVVVLSRNSPATGKRVFRSIRHYGLEISRAAFLQGKSPYAYIPAFNASLFLSANKQDVKNAIDAGYPAGIVLPNSNIHEEDGDELRIAFDFDGVIADDRSEVVVQELGLSEFHQQEDAQSSIPLFSGPLADFFKKISKLQDIEARKNKEDSSYKRFIRTAIITARNSPAHERVITTLDEWGVSPDETFFLGGMQKSRILEVFKPHMFFDDQRSHLDQNVDGVSLVHIPFGIANR</sequence>
<dbReference type="Pfam" id="PF06189">
    <property type="entry name" value="5-nucleotidase"/>
    <property type="match status" value="1"/>
</dbReference>
<dbReference type="GO" id="GO:0009117">
    <property type="term" value="P:nucleotide metabolic process"/>
    <property type="evidence" value="ECO:0007669"/>
    <property type="project" value="InterPro"/>
</dbReference>
<proteinExistence type="predicted"/>
<dbReference type="GO" id="GO:0005737">
    <property type="term" value="C:cytoplasm"/>
    <property type="evidence" value="ECO:0007669"/>
    <property type="project" value="InterPro"/>
</dbReference>
<dbReference type="GO" id="GO:0008253">
    <property type="term" value="F:5'-nucleotidase activity"/>
    <property type="evidence" value="ECO:0007669"/>
    <property type="project" value="InterPro"/>
</dbReference>
<keyword evidence="2" id="KW-1185">Reference proteome</keyword>
<dbReference type="OrthoDB" id="9778569at2"/>
<dbReference type="AlphaFoldDB" id="A0A1I5GWE7"/>
<dbReference type="GO" id="GO:0000287">
    <property type="term" value="F:magnesium ion binding"/>
    <property type="evidence" value="ECO:0007669"/>
    <property type="project" value="InterPro"/>
</dbReference>
<dbReference type="InterPro" id="IPR010394">
    <property type="entry name" value="5-nucleotidase"/>
</dbReference>
<dbReference type="PANTHER" id="PTHR31367">
    <property type="entry name" value="CYTOSOLIC 5'-NUCLEOTIDASE 1 FAMILY MEMBER"/>
    <property type="match status" value="1"/>
</dbReference>
<name>A0A1I5GWE7_9HYPH</name>
<protein>
    <submittedName>
        <fullName evidence="1">5'-nucleotidase</fullName>
    </submittedName>
</protein>
<reference evidence="1 2" key="1">
    <citation type="submission" date="2016-10" db="EMBL/GenBank/DDBJ databases">
        <authorList>
            <person name="de Groot N.N."/>
        </authorList>
    </citation>
    <scope>NUCLEOTIDE SEQUENCE [LARGE SCALE GENOMIC DNA]</scope>
    <source>
        <strain evidence="1 2">CGMCC 1.9157</strain>
    </source>
</reference>
<gene>
    <name evidence="1" type="ORF">SAMN04488056_105210</name>
</gene>
<dbReference type="Proteomes" id="UP000199236">
    <property type="component" value="Unassembled WGS sequence"/>
</dbReference>
<evidence type="ECO:0000313" key="1">
    <source>
        <dbReference type="EMBL" id="SFO40146.1"/>
    </source>
</evidence>
<dbReference type="STRING" id="655353.SAMN04488056_105210"/>
<dbReference type="EMBL" id="FOVR01000005">
    <property type="protein sequence ID" value="SFO40146.1"/>
    <property type="molecule type" value="Genomic_DNA"/>
</dbReference>
<evidence type="ECO:0000313" key="2">
    <source>
        <dbReference type="Proteomes" id="UP000199236"/>
    </source>
</evidence>
<dbReference type="GO" id="GO:0000166">
    <property type="term" value="F:nucleotide binding"/>
    <property type="evidence" value="ECO:0007669"/>
    <property type="project" value="InterPro"/>
</dbReference>
<dbReference type="RefSeq" id="WP_090072579.1">
    <property type="nucleotide sequence ID" value="NZ_FOVR01000005.1"/>
</dbReference>
<organism evidence="1 2">
    <name type="scientific">Cohaesibacter marisflavi</name>
    <dbReference type="NCBI Taxonomy" id="655353"/>
    <lineage>
        <taxon>Bacteria</taxon>
        <taxon>Pseudomonadati</taxon>
        <taxon>Pseudomonadota</taxon>
        <taxon>Alphaproteobacteria</taxon>
        <taxon>Hyphomicrobiales</taxon>
        <taxon>Cohaesibacteraceae</taxon>
    </lineage>
</organism>
<dbReference type="PANTHER" id="PTHR31367:SF5">
    <property type="entry name" value="CYTOSOLIC 5'-NUCLEOTIDASE 1A"/>
    <property type="match status" value="1"/>
</dbReference>